<dbReference type="PANTHER" id="PTHR36435:SF1">
    <property type="entry name" value="CAAX AMINO TERMINAL PROTEASE FAMILY PROTEIN"/>
    <property type="match status" value="1"/>
</dbReference>
<reference evidence="4 5" key="1">
    <citation type="submission" date="2019-03" db="EMBL/GenBank/DDBJ databases">
        <title>Diversity of the mouse oral microbiome.</title>
        <authorList>
            <person name="Joseph S."/>
            <person name="Aduse-Opoku J."/>
            <person name="Curtis M."/>
            <person name="Wade W."/>
            <person name="Hashim A."/>
        </authorList>
    </citation>
    <scope>NUCLEOTIDE SEQUENCE [LARGE SCALE GENOMIC DNA]</scope>
    <source>
        <strain evidence="4 5">WM131</strain>
    </source>
</reference>
<organism evidence="4 5">
    <name type="scientific">Streptococcus cuniculi</name>
    <dbReference type="NCBI Taxonomy" id="1432788"/>
    <lineage>
        <taxon>Bacteria</taxon>
        <taxon>Bacillati</taxon>
        <taxon>Bacillota</taxon>
        <taxon>Bacilli</taxon>
        <taxon>Lactobacillales</taxon>
        <taxon>Streptococcaceae</taxon>
        <taxon>Streptococcus</taxon>
    </lineage>
</organism>
<feature type="domain" description="CAAX prenyl protease 2/Lysostaphin resistance protein A-like" evidence="3">
    <location>
        <begin position="129"/>
        <end position="217"/>
    </location>
</feature>
<dbReference type="RefSeq" id="WP_135182196.1">
    <property type="nucleotide sequence ID" value="NZ_JADGKZ010000009.1"/>
</dbReference>
<keyword evidence="2" id="KW-1133">Transmembrane helix</keyword>
<dbReference type="GO" id="GO:0080120">
    <property type="term" value="P:CAAX-box protein maturation"/>
    <property type="evidence" value="ECO:0007669"/>
    <property type="project" value="UniProtKB-ARBA"/>
</dbReference>
<evidence type="ECO:0000259" key="3">
    <source>
        <dbReference type="Pfam" id="PF02517"/>
    </source>
</evidence>
<feature type="transmembrane region" description="Helical" evidence="2">
    <location>
        <begin position="20"/>
        <end position="38"/>
    </location>
</feature>
<evidence type="ECO:0000256" key="1">
    <source>
        <dbReference type="ARBA" id="ARBA00009067"/>
    </source>
</evidence>
<keyword evidence="2" id="KW-0472">Membrane</keyword>
<dbReference type="EMBL" id="SPPD01000009">
    <property type="protein sequence ID" value="TFU97625.1"/>
    <property type="molecule type" value="Genomic_DNA"/>
</dbReference>
<keyword evidence="4" id="KW-0482">Metalloprotease</keyword>
<dbReference type="GO" id="GO:0004175">
    <property type="term" value="F:endopeptidase activity"/>
    <property type="evidence" value="ECO:0007669"/>
    <property type="project" value="UniProtKB-ARBA"/>
</dbReference>
<feature type="transmembrane region" description="Helical" evidence="2">
    <location>
        <begin position="127"/>
        <end position="148"/>
    </location>
</feature>
<proteinExistence type="inferred from homology"/>
<comment type="caution">
    <text evidence="4">The sequence shown here is derived from an EMBL/GenBank/DDBJ whole genome shotgun (WGS) entry which is preliminary data.</text>
</comment>
<dbReference type="PANTHER" id="PTHR36435">
    <property type="entry name" value="SLR1288 PROTEIN"/>
    <property type="match status" value="1"/>
</dbReference>
<dbReference type="AlphaFoldDB" id="A0A4Y9JCS6"/>
<keyword evidence="4" id="KW-0645">Protease</keyword>
<dbReference type="GO" id="GO:0008237">
    <property type="term" value="F:metallopeptidase activity"/>
    <property type="evidence" value="ECO:0007669"/>
    <property type="project" value="UniProtKB-KW"/>
</dbReference>
<evidence type="ECO:0000313" key="4">
    <source>
        <dbReference type="EMBL" id="TFU97625.1"/>
    </source>
</evidence>
<dbReference type="GO" id="GO:0006508">
    <property type="term" value="P:proteolysis"/>
    <property type="evidence" value="ECO:0007669"/>
    <property type="project" value="UniProtKB-KW"/>
</dbReference>
<feature type="transmembrane region" description="Helical" evidence="2">
    <location>
        <begin position="50"/>
        <end position="70"/>
    </location>
</feature>
<protein>
    <submittedName>
        <fullName evidence="4">CPBP family intramembrane metalloprotease</fullName>
    </submittedName>
</protein>
<sequence>MNTSLFSWKMSTKKRPIEALGLFAGFYALHFLLIQYLSVNPIIDRISLPYISDLVITIIDILTLLLLLYVMRKRGFDLSDKVPQKGLKTLIVVAAIAFTLISISDFIFQYAIPSPPLGSLPFDERVATFFVEFIIAVVSGPIFEEVLFRGLLLKYVFTDRPMLGILVSSILFTLAHPSVDWTAYWYYGIPGIILGLAYNYTKSIKVPIGVHMMLNLVSHIKLKFF</sequence>
<dbReference type="Proteomes" id="UP000297253">
    <property type="component" value="Unassembled WGS sequence"/>
</dbReference>
<feature type="transmembrane region" description="Helical" evidence="2">
    <location>
        <begin position="90"/>
        <end position="112"/>
    </location>
</feature>
<accession>A0A4Y9JCS6</accession>
<feature type="transmembrane region" description="Helical" evidence="2">
    <location>
        <begin position="184"/>
        <end position="201"/>
    </location>
</feature>
<dbReference type="Pfam" id="PF02517">
    <property type="entry name" value="Rce1-like"/>
    <property type="match status" value="1"/>
</dbReference>
<gene>
    <name evidence="4" type="ORF">E4T82_07325</name>
</gene>
<feature type="transmembrane region" description="Helical" evidence="2">
    <location>
        <begin position="160"/>
        <end position="178"/>
    </location>
</feature>
<name>A0A4Y9JCS6_9STRE</name>
<comment type="similarity">
    <text evidence="1">Belongs to the UPF0177 family.</text>
</comment>
<keyword evidence="4" id="KW-0378">Hydrolase</keyword>
<evidence type="ECO:0000313" key="5">
    <source>
        <dbReference type="Proteomes" id="UP000297253"/>
    </source>
</evidence>
<evidence type="ECO:0000256" key="2">
    <source>
        <dbReference type="SAM" id="Phobius"/>
    </source>
</evidence>
<dbReference type="OrthoDB" id="8607342at2"/>
<keyword evidence="2" id="KW-0812">Transmembrane</keyword>
<dbReference type="InterPro" id="IPR052710">
    <property type="entry name" value="CAAX_protease"/>
</dbReference>
<dbReference type="InterPro" id="IPR003675">
    <property type="entry name" value="Rce1/LyrA-like_dom"/>
</dbReference>